<reference evidence="2 4" key="2">
    <citation type="submission" date="2019-07" db="EMBL/GenBank/DDBJ databases">
        <title>Whole genome shotgun sequence of Acetobacter indonesiensis NBRC 16471.</title>
        <authorList>
            <person name="Hosoyama A."/>
            <person name="Uohara A."/>
            <person name="Ohji S."/>
            <person name="Ichikawa N."/>
        </authorList>
    </citation>
    <scope>NUCLEOTIDE SEQUENCE [LARGE SCALE GENOMIC DNA]</scope>
    <source>
        <strain evidence="2 4">NBRC 16471</strain>
    </source>
</reference>
<proteinExistence type="predicted"/>
<organism evidence="2 4">
    <name type="scientific">Acetobacter indonesiensis</name>
    <dbReference type="NCBI Taxonomy" id="104101"/>
    <lineage>
        <taxon>Bacteria</taxon>
        <taxon>Pseudomonadati</taxon>
        <taxon>Pseudomonadota</taxon>
        <taxon>Alphaproteobacteria</taxon>
        <taxon>Acetobacterales</taxon>
        <taxon>Acetobacteraceae</taxon>
        <taxon>Acetobacter</taxon>
    </lineage>
</organism>
<evidence type="ECO:0000313" key="3">
    <source>
        <dbReference type="Proteomes" id="UP000032673"/>
    </source>
</evidence>
<evidence type="ECO:0000313" key="4">
    <source>
        <dbReference type="Proteomes" id="UP000321104"/>
    </source>
</evidence>
<dbReference type="AlphaFoldDB" id="A0A6N3T2K2"/>
<evidence type="ECO:0000313" key="2">
    <source>
        <dbReference type="EMBL" id="GEN03471.1"/>
    </source>
</evidence>
<protein>
    <submittedName>
        <fullName evidence="2">Uncharacterized protein</fullName>
    </submittedName>
</protein>
<dbReference type="Proteomes" id="UP000032673">
    <property type="component" value="Unassembled WGS sequence"/>
</dbReference>
<evidence type="ECO:0000313" key="1">
    <source>
        <dbReference type="EMBL" id="GAN62653.1"/>
    </source>
</evidence>
<dbReference type="EMBL" id="BAMW01000011">
    <property type="protein sequence ID" value="GAN62653.1"/>
    <property type="molecule type" value="Genomic_DNA"/>
</dbReference>
<sequence length="82" mass="9411">MASWMQGVRFPIQTSECIFVLETYTPGGHMFQGFFVMMQGTVMSRRQGRIMKQDKTEQDVSDGSVSSVCSRGNDLRWVRRPD</sequence>
<accession>A0A6N3T2K2</accession>
<dbReference type="Proteomes" id="UP000321104">
    <property type="component" value="Unassembled WGS sequence"/>
</dbReference>
<comment type="caution">
    <text evidence="2">The sequence shown here is derived from an EMBL/GenBank/DDBJ whole genome shotgun (WGS) entry which is preliminary data.</text>
</comment>
<reference evidence="1 3" key="1">
    <citation type="submission" date="2012-11" db="EMBL/GenBank/DDBJ databases">
        <title>Whole genome sequence of Acetobacter indonesiensis 5H-1.</title>
        <authorList>
            <person name="Azuma Y."/>
            <person name="Higashiura N."/>
            <person name="Hirakawa H."/>
            <person name="Matsushita K."/>
        </authorList>
    </citation>
    <scope>NUCLEOTIDE SEQUENCE [LARGE SCALE GENOMIC DNA]</scope>
    <source>
        <strain evidence="1 3">5H-1</strain>
    </source>
</reference>
<name>A0A6N3T2K2_9PROT</name>
<gene>
    <name evidence="1" type="ORF">Abin_011_059</name>
    <name evidence="2" type="ORF">AIN02nite_14960</name>
</gene>
<keyword evidence="3" id="KW-1185">Reference proteome</keyword>
<dbReference type="EMBL" id="BJXQ01000007">
    <property type="protein sequence ID" value="GEN03471.1"/>
    <property type="molecule type" value="Genomic_DNA"/>
</dbReference>